<dbReference type="Pfam" id="PF00543">
    <property type="entry name" value="P-II"/>
    <property type="match status" value="1"/>
</dbReference>
<proteinExistence type="predicted"/>
<evidence type="ECO:0000313" key="1">
    <source>
        <dbReference type="EMBL" id="PEN13068.1"/>
    </source>
</evidence>
<organism evidence="1 2">
    <name type="scientific">Longibacter salinarum</name>
    <dbReference type="NCBI Taxonomy" id="1850348"/>
    <lineage>
        <taxon>Bacteria</taxon>
        <taxon>Pseudomonadati</taxon>
        <taxon>Rhodothermota</taxon>
        <taxon>Rhodothermia</taxon>
        <taxon>Rhodothermales</taxon>
        <taxon>Salisaetaceae</taxon>
        <taxon>Longibacter</taxon>
    </lineage>
</organism>
<dbReference type="OrthoDB" id="1493510at2"/>
<dbReference type="InterPro" id="IPR015867">
    <property type="entry name" value="N-reg_PII/ATP_PRibTrfase_C"/>
</dbReference>
<reference evidence="1 2" key="1">
    <citation type="submission" date="2017-10" db="EMBL/GenBank/DDBJ databases">
        <title>Draft genome of Longibacter Salinarum.</title>
        <authorList>
            <person name="Goh K.M."/>
            <person name="Shamsir M.S."/>
            <person name="Lim S.W."/>
        </authorList>
    </citation>
    <scope>NUCLEOTIDE SEQUENCE [LARGE SCALE GENOMIC DNA]</scope>
    <source>
        <strain evidence="1 2">KCTC 52045</strain>
    </source>
</reference>
<dbReference type="InterPro" id="IPR011322">
    <property type="entry name" value="N-reg_PII-like_a/b"/>
</dbReference>
<keyword evidence="2" id="KW-1185">Reference proteome</keyword>
<comment type="caution">
    <text evidence="1">The sequence shown here is derived from an EMBL/GenBank/DDBJ whole genome shotgun (WGS) entry which is preliminary data.</text>
</comment>
<dbReference type="PROSITE" id="PS51343">
    <property type="entry name" value="PII_GLNB_DOM"/>
    <property type="match status" value="1"/>
</dbReference>
<sequence>MTDQPQETTESPKRQHRLHPLKKIEIIVRGEKEKFVQDLLEECGATGYTVHRDIAGRGAHGFHEGRLLFNDRAGLVMFFAVGDDEMIDCVMDGLTPLFEKSSGVMFVSNTQVVRLEKFLEEDEK</sequence>
<dbReference type="SUPFAM" id="SSF54913">
    <property type="entry name" value="GlnB-like"/>
    <property type="match status" value="1"/>
</dbReference>
<dbReference type="GO" id="GO:0006808">
    <property type="term" value="P:regulation of nitrogen utilization"/>
    <property type="evidence" value="ECO:0007669"/>
    <property type="project" value="InterPro"/>
</dbReference>
<dbReference type="Gene3D" id="3.30.70.120">
    <property type="match status" value="1"/>
</dbReference>
<evidence type="ECO:0000313" key="2">
    <source>
        <dbReference type="Proteomes" id="UP000220102"/>
    </source>
</evidence>
<dbReference type="EMBL" id="PDEQ01000005">
    <property type="protein sequence ID" value="PEN13068.1"/>
    <property type="molecule type" value="Genomic_DNA"/>
</dbReference>
<gene>
    <name evidence="1" type="ORF">CRI94_10460</name>
</gene>
<name>A0A2A8CXF5_9BACT</name>
<protein>
    <submittedName>
        <fullName evidence="1">Transcriptional regulator</fullName>
    </submittedName>
</protein>
<accession>A0A2A8CXF5</accession>
<dbReference type="Proteomes" id="UP000220102">
    <property type="component" value="Unassembled WGS sequence"/>
</dbReference>
<dbReference type="InterPro" id="IPR002187">
    <property type="entry name" value="N-reg_PII"/>
</dbReference>
<dbReference type="RefSeq" id="WP_098075660.1">
    <property type="nucleotide sequence ID" value="NZ_PDEQ01000005.1"/>
</dbReference>
<dbReference type="AlphaFoldDB" id="A0A2A8CXF5"/>
<dbReference type="GO" id="GO:0030234">
    <property type="term" value="F:enzyme regulator activity"/>
    <property type="evidence" value="ECO:0007669"/>
    <property type="project" value="InterPro"/>
</dbReference>